<dbReference type="Gene3D" id="2.60.120.1110">
    <property type="match status" value="1"/>
</dbReference>
<keyword evidence="2" id="KW-1185">Reference proteome</keyword>
<dbReference type="EMBL" id="BSPC01000007">
    <property type="protein sequence ID" value="GLS17969.1"/>
    <property type="molecule type" value="Genomic_DNA"/>
</dbReference>
<evidence type="ECO:0000313" key="1">
    <source>
        <dbReference type="EMBL" id="GLS17969.1"/>
    </source>
</evidence>
<evidence type="ECO:0000313" key="2">
    <source>
        <dbReference type="Proteomes" id="UP001156882"/>
    </source>
</evidence>
<accession>A0ABQ6CGY0</accession>
<comment type="caution">
    <text evidence="1">The sequence shown here is derived from an EMBL/GenBank/DDBJ whole genome shotgun (WGS) entry which is preliminary data.</text>
</comment>
<gene>
    <name evidence="1" type="ORF">GCM10007874_09850</name>
</gene>
<dbReference type="Pfam" id="PF21190">
    <property type="entry name" value="Bbp16"/>
    <property type="match status" value="1"/>
</dbReference>
<reference evidence="2" key="1">
    <citation type="journal article" date="2019" name="Int. J. Syst. Evol. Microbiol.">
        <title>The Global Catalogue of Microorganisms (GCM) 10K type strain sequencing project: providing services to taxonomists for standard genome sequencing and annotation.</title>
        <authorList>
            <consortium name="The Broad Institute Genomics Platform"/>
            <consortium name="The Broad Institute Genome Sequencing Center for Infectious Disease"/>
            <person name="Wu L."/>
            <person name="Ma J."/>
        </authorList>
    </citation>
    <scope>NUCLEOTIDE SEQUENCE [LARGE SCALE GENOMIC DNA]</scope>
    <source>
        <strain evidence="2">NBRC 101365</strain>
    </source>
</reference>
<organism evidence="1 2">
    <name type="scientific">Labrys miyagiensis</name>
    <dbReference type="NCBI Taxonomy" id="346912"/>
    <lineage>
        <taxon>Bacteria</taxon>
        <taxon>Pseudomonadati</taxon>
        <taxon>Pseudomonadota</taxon>
        <taxon>Alphaproteobacteria</taxon>
        <taxon>Hyphomicrobiales</taxon>
        <taxon>Xanthobacteraceae</taxon>
        <taxon>Labrys</taxon>
    </lineage>
</organism>
<proteinExistence type="predicted"/>
<dbReference type="InterPro" id="IPR048922">
    <property type="entry name" value="Bbp16"/>
</dbReference>
<protein>
    <submittedName>
        <fullName evidence="1">Uncharacterized protein</fullName>
    </submittedName>
</protein>
<dbReference type="RefSeq" id="WP_284310799.1">
    <property type="nucleotide sequence ID" value="NZ_BSPC01000007.1"/>
</dbReference>
<name>A0ABQ6CGY0_9HYPH</name>
<sequence length="147" mass="15375">MILDRQLLLSNAQALTTGTVFSTNTIDLASARDIGIGDNLELFIRVIAPLTGGTSVQFAYVTSANADLSSPSIIVQTPPVPAASLVAGSEWLRVQVPALSDTTSRQRYIGVQYTINGTFTVGTVTAGLTLDREGLAVYPSGLNTAGF</sequence>
<dbReference type="Proteomes" id="UP001156882">
    <property type="component" value="Unassembled WGS sequence"/>
</dbReference>